<dbReference type="Pfam" id="PF00486">
    <property type="entry name" value="Trans_reg_C"/>
    <property type="match status" value="1"/>
</dbReference>
<dbReference type="Proteomes" id="UP000345637">
    <property type="component" value="Unassembled WGS sequence"/>
</dbReference>
<dbReference type="EMBL" id="CAADJE010000022">
    <property type="protein sequence ID" value="VFS64423.1"/>
    <property type="molecule type" value="Genomic_DNA"/>
</dbReference>
<proteinExistence type="predicted"/>
<dbReference type="GO" id="GO:0005829">
    <property type="term" value="C:cytosol"/>
    <property type="evidence" value="ECO:0007669"/>
    <property type="project" value="TreeGrafter"/>
</dbReference>
<dbReference type="InterPro" id="IPR001867">
    <property type="entry name" value="OmpR/PhoB-type_DNA-bd"/>
</dbReference>
<dbReference type="CDD" id="cd00383">
    <property type="entry name" value="trans_reg_C"/>
    <property type="match status" value="1"/>
</dbReference>
<name>A0A485AWV4_RAOPL</name>
<sequence length="117" mass="13418">MKPFALEELNARIRALLRRHNNQGDNEMAVGNLRLNITRRLVWLGGDALDLTPKEYALLSRLMMKAGSPVHREILYNDIYSWDNEPATNTLEVHIHNLREKWAKPAFVPSGGLAICW</sequence>
<dbReference type="Gene3D" id="1.10.10.10">
    <property type="entry name" value="Winged helix-like DNA-binding domain superfamily/Winged helix DNA-binding domain"/>
    <property type="match status" value="1"/>
</dbReference>
<dbReference type="AlphaFoldDB" id="A0A485AWV4"/>
<dbReference type="SUPFAM" id="SSF46894">
    <property type="entry name" value="C-terminal effector domain of the bipartite response regulators"/>
    <property type="match status" value="1"/>
</dbReference>
<evidence type="ECO:0000313" key="5">
    <source>
        <dbReference type="Proteomes" id="UP000345637"/>
    </source>
</evidence>
<evidence type="ECO:0000313" key="4">
    <source>
        <dbReference type="EMBL" id="VFS64423.1"/>
    </source>
</evidence>
<dbReference type="GO" id="GO:0032993">
    <property type="term" value="C:protein-DNA complex"/>
    <property type="evidence" value="ECO:0007669"/>
    <property type="project" value="TreeGrafter"/>
</dbReference>
<dbReference type="InterPro" id="IPR036388">
    <property type="entry name" value="WH-like_DNA-bd_sf"/>
</dbReference>
<dbReference type="PANTHER" id="PTHR48111:SF75">
    <property type="entry name" value="TRANSCRIPTIONAL REGULATORY PROTEIN BASR"/>
    <property type="match status" value="1"/>
</dbReference>
<evidence type="ECO:0000256" key="2">
    <source>
        <dbReference type="PROSITE-ProRule" id="PRU01091"/>
    </source>
</evidence>
<dbReference type="GO" id="GO:0006355">
    <property type="term" value="P:regulation of DNA-templated transcription"/>
    <property type="evidence" value="ECO:0007669"/>
    <property type="project" value="InterPro"/>
</dbReference>
<feature type="DNA-binding region" description="OmpR/PhoB-type" evidence="2">
    <location>
        <begin position="25"/>
        <end position="117"/>
    </location>
</feature>
<dbReference type="Gene3D" id="6.10.250.690">
    <property type="match status" value="1"/>
</dbReference>
<reference evidence="4 5" key="1">
    <citation type="submission" date="2019-03" db="EMBL/GenBank/DDBJ databases">
        <authorList>
            <consortium name="Pathogen Informatics"/>
        </authorList>
    </citation>
    <scope>NUCLEOTIDE SEQUENCE [LARGE SCALE GENOMIC DNA]</scope>
    <source>
        <strain evidence="4 5">NCTC12998</strain>
    </source>
</reference>
<dbReference type="SMART" id="SM00862">
    <property type="entry name" value="Trans_reg_C"/>
    <property type="match status" value="1"/>
</dbReference>
<dbReference type="InterPro" id="IPR016032">
    <property type="entry name" value="Sig_transdc_resp-reg_C-effctor"/>
</dbReference>
<dbReference type="PANTHER" id="PTHR48111">
    <property type="entry name" value="REGULATOR OF RPOS"/>
    <property type="match status" value="1"/>
</dbReference>
<organism evidence="4 5">
    <name type="scientific">Raoultella planticola</name>
    <name type="common">Klebsiella planticola</name>
    <dbReference type="NCBI Taxonomy" id="575"/>
    <lineage>
        <taxon>Bacteria</taxon>
        <taxon>Pseudomonadati</taxon>
        <taxon>Pseudomonadota</taxon>
        <taxon>Gammaproteobacteria</taxon>
        <taxon>Enterobacterales</taxon>
        <taxon>Enterobacteriaceae</taxon>
        <taxon>Klebsiella/Raoultella group</taxon>
        <taxon>Raoultella</taxon>
    </lineage>
</organism>
<protein>
    <submittedName>
        <fullName evidence="4">Transcriptional regulatory protein BasR</fullName>
    </submittedName>
</protein>
<feature type="domain" description="OmpR/PhoB-type" evidence="3">
    <location>
        <begin position="25"/>
        <end position="117"/>
    </location>
</feature>
<evidence type="ECO:0000259" key="3">
    <source>
        <dbReference type="PROSITE" id="PS51755"/>
    </source>
</evidence>
<evidence type="ECO:0000256" key="1">
    <source>
        <dbReference type="ARBA" id="ARBA00023125"/>
    </source>
</evidence>
<accession>A0A485AWV4</accession>
<dbReference type="GO" id="GO:0000976">
    <property type="term" value="F:transcription cis-regulatory region binding"/>
    <property type="evidence" value="ECO:0007669"/>
    <property type="project" value="TreeGrafter"/>
</dbReference>
<gene>
    <name evidence="4" type="primary">basR_1</name>
    <name evidence="4" type="ORF">NCTC12998_02593</name>
</gene>
<dbReference type="PROSITE" id="PS51755">
    <property type="entry name" value="OMPR_PHOB"/>
    <property type="match status" value="1"/>
</dbReference>
<keyword evidence="1 2" id="KW-0238">DNA-binding</keyword>
<dbReference type="InterPro" id="IPR039420">
    <property type="entry name" value="WalR-like"/>
</dbReference>
<dbReference type="GO" id="GO:0000156">
    <property type="term" value="F:phosphorelay response regulator activity"/>
    <property type="evidence" value="ECO:0007669"/>
    <property type="project" value="TreeGrafter"/>
</dbReference>